<evidence type="ECO:0000256" key="4">
    <source>
        <dbReference type="SAM" id="MobiDB-lite"/>
    </source>
</evidence>
<feature type="compositionally biased region" description="Basic residues" evidence="4">
    <location>
        <begin position="283"/>
        <end position="312"/>
    </location>
</feature>
<dbReference type="InterPro" id="IPR005528">
    <property type="entry name" value="ChpA-H"/>
</dbReference>
<sequence length="429" mass="42937">MRMRTSNIGRAALVAAGAVAVGAAFGSGLPATADTTSGDFSVAGGNQVHAPISVPVDASGNAVGAVGAAQGKSKGGAHVSNARHGGGGGGGLKTSGNFSVLGGNQVVIPISIPIDVCGNAVAIIGLAKAHCKGGASVTSGKKKHHHGWREASGYRTATGADDAARWGGGKGGGKGLQTSGNFSILGGNQVYAPISVPVNVCGNAVAVVGLAAAKCKGGASVQRRAGDPKLKTSGNFSVLGGNQVFAPISIPVNVCGNAVAVIGLALAQCKGGATVGEKPGEKPKHHHKPHKPHKPKPWKPSKHRPAAKHKKLPSNLRGGAAMEKGKAEMERGKSMLQRSKASLGSGDGRAATIVPSASNARPATNARMATTRTVTRPRSGEQLSGVQRFVNSLKRAVRLPGVNVKPGELGPKLPSKNAVPVELGTPVTR</sequence>
<feature type="region of interest" description="Disordered" evidence="4">
    <location>
        <begin position="275"/>
        <end position="352"/>
    </location>
</feature>
<keyword evidence="1" id="KW-0964">Secreted</keyword>
<evidence type="ECO:0000256" key="1">
    <source>
        <dbReference type="ARBA" id="ARBA00022512"/>
    </source>
</evidence>
<keyword evidence="1" id="KW-0134">Cell wall</keyword>
<evidence type="ECO:0000256" key="3">
    <source>
        <dbReference type="ARBA" id="ARBA00023087"/>
    </source>
</evidence>
<evidence type="ECO:0000313" key="7">
    <source>
        <dbReference type="EMBL" id="TYK50966.1"/>
    </source>
</evidence>
<evidence type="ECO:0000256" key="2">
    <source>
        <dbReference type="ARBA" id="ARBA00022889"/>
    </source>
</evidence>
<protein>
    <submittedName>
        <fullName evidence="7">Chaplin</fullName>
    </submittedName>
</protein>
<dbReference type="AlphaFoldDB" id="A0A5D3FST1"/>
<feature type="signal peptide" evidence="5">
    <location>
        <begin position="1"/>
        <end position="33"/>
    </location>
</feature>
<keyword evidence="8" id="KW-1185">Reference proteome</keyword>
<dbReference type="Proteomes" id="UP000323505">
    <property type="component" value="Unassembled WGS sequence"/>
</dbReference>
<proteinExistence type="predicted"/>
<gene>
    <name evidence="7" type="ORF">FXF68_10950</name>
</gene>
<comment type="caution">
    <text evidence="7">The sequence shown here is derived from an EMBL/GenBank/DDBJ whole genome shotgun (WGS) entry which is preliminary data.</text>
</comment>
<feature type="domain" description="Chaplin" evidence="6">
    <location>
        <begin position="181"/>
        <end position="221"/>
    </location>
</feature>
<accession>A0A5D3FST1</accession>
<feature type="region of interest" description="Disordered" evidence="4">
    <location>
        <begin position="402"/>
        <end position="429"/>
    </location>
</feature>
<evidence type="ECO:0000313" key="8">
    <source>
        <dbReference type="Proteomes" id="UP000323505"/>
    </source>
</evidence>
<keyword evidence="5" id="KW-0732">Signal</keyword>
<evidence type="ECO:0000256" key="5">
    <source>
        <dbReference type="SAM" id="SignalP"/>
    </source>
</evidence>
<feature type="domain" description="Chaplin" evidence="6">
    <location>
        <begin position="39"/>
        <end position="79"/>
    </location>
</feature>
<dbReference type="PROSITE" id="PS51884">
    <property type="entry name" value="CHAPLIN"/>
    <property type="match status" value="4"/>
</dbReference>
<keyword evidence="2" id="KW-0130">Cell adhesion</keyword>
<organism evidence="7 8">
    <name type="scientific">Actinomadura decatromicini</name>
    <dbReference type="NCBI Taxonomy" id="2604572"/>
    <lineage>
        <taxon>Bacteria</taxon>
        <taxon>Bacillati</taxon>
        <taxon>Actinomycetota</taxon>
        <taxon>Actinomycetes</taxon>
        <taxon>Streptosporangiales</taxon>
        <taxon>Thermomonosporaceae</taxon>
        <taxon>Actinomadura</taxon>
    </lineage>
</organism>
<dbReference type="EMBL" id="VSRQ01000002">
    <property type="protein sequence ID" value="TYK50966.1"/>
    <property type="molecule type" value="Genomic_DNA"/>
</dbReference>
<dbReference type="Pfam" id="PF03777">
    <property type="entry name" value="ChpA-C"/>
    <property type="match status" value="3"/>
</dbReference>
<evidence type="ECO:0000259" key="6">
    <source>
        <dbReference type="PROSITE" id="PS51884"/>
    </source>
</evidence>
<name>A0A5D3FST1_9ACTN</name>
<feature type="domain" description="Chaplin" evidence="6">
    <location>
        <begin position="97"/>
        <end position="137"/>
    </location>
</feature>
<keyword evidence="3" id="KW-0034">Amyloid</keyword>
<reference evidence="7 8" key="1">
    <citation type="submission" date="2019-08" db="EMBL/GenBank/DDBJ databases">
        <title>Actinomadura sp. nov. CYP1-5 isolated from mountain soil.</title>
        <authorList>
            <person name="Songsumanus A."/>
            <person name="Kuncharoen N."/>
            <person name="Kudo T."/>
            <person name="Yuki M."/>
            <person name="Igarashi Y."/>
            <person name="Tanasupawat S."/>
        </authorList>
    </citation>
    <scope>NUCLEOTIDE SEQUENCE [LARGE SCALE GENOMIC DNA]</scope>
    <source>
        <strain evidence="7 8">CYP1-5</strain>
    </source>
</reference>
<feature type="domain" description="Chaplin" evidence="6">
    <location>
        <begin position="235"/>
        <end position="275"/>
    </location>
</feature>
<feature type="chain" id="PRO_5022749273" evidence="5">
    <location>
        <begin position="34"/>
        <end position="429"/>
    </location>
</feature>
<dbReference type="GO" id="GO:0007155">
    <property type="term" value="P:cell adhesion"/>
    <property type="evidence" value="ECO:0007669"/>
    <property type="project" value="UniProtKB-KW"/>
</dbReference>
<feature type="compositionally biased region" description="Basic and acidic residues" evidence="4">
    <location>
        <begin position="323"/>
        <end position="333"/>
    </location>
</feature>